<reference evidence="2" key="2">
    <citation type="journal article" date="2019" name="IMA Fungus">
        <title>Genome sequencing and comparison of five Tilletia species to identify candidate genes for the detection of regulated species infecting wheat.</title>
        <authorList>
            <person name="Nguyen H.D.T."/>
            <person name="Sultana T."/>
            <person name="Kesanakurti P."/>
            <person name="Hambleton S."/>
        </authorList>
    </citation>
    <scope>NUCLEOTIDE SEQUENCE</scope>
    <source>
        <strain evidence="2">DAOMC 236416</strain>
    </source>
</reference>
<feature type="compositionally biased region" description="Basic and acidic residues" evidence="1">
    <location>
        <begin position="953"/>
        <end position="986"/>
    </location>
</feature>
<dbReference type="InterPro" id="IPR003347">
    <property type="entry name" value="JmjC_dom"/>
</dbReference>
<feature type="region of interest" description="Disordered" evidence="1">
    <location>
        <begin position="565"/>
        <end position="588"/>
    </location>
</feature>
<gene>
    <name evidence="2" type="ORF">A4X13_0g1411</name>
</gene>
<feature type="compositionally biased region" description="Acidic residues" evidence="1">
    <location>
        <begin position="236"/>
        <end position="252"/>
    </location>
</feature>
<accession>A0A177TQJ1</accession>
<proteinExistence type="predicted"/>
<protein>
    <submittedName>
        <fullName evidence="2">Uncharacterized protein</fullName>
    </submittedName>
</protein>
<feature type="compositionally biased region" description="Basic residues" evidence="1">
    <location>
        <begin position="473"/>
        <end position="482"/>
    </location>
</feature>
<feature type="compositionally biased region" description="Basic and acidic residues" evidence="1">
    <location>
        <begin position="881"/>
        <end position="891"/>
    </location>
</feature>
<dbReference type="Proteomes" id="UP000077521">
    <property type="component" value="Unassembled WGS sequence"/>
</dbReference>
<feature type="region of interest" description="Disordered" evidence="1">
    <location>
        <begin position="1005"/>
        <end position="1062"/>
    </location>
</feature>
<feature type="compositionally biased region" description="Basic and acidic residues" evidence="1">
    <location>
        <begin position="629"/>
        <end position="643"/>
    </location>
</feature>
<feature type="compositionally biased region" description="Basic and acidic residues" evidence="1">
    <location>
        <begin position="731"/>
        <end position="740"/>
    </location>
</feature>
<dbReference type="Gene3D" id="2.60.120.650">
    <property type="entry name" value="Cupin"/>
    <property type="match status" value="2"/>
</dbReference>
<feature type="compositionally biased region" description="Basic residues" evidence="1">
    <location>
        <begin position="816"/>
        <end position="825"/>
    </location>
</feature>
<name>A0A177TQJ1_9BASI</name>
<feature type="compositionally biased region" description="Acidic residues" evidence="1">
    <location>
        <begin position="741"/>
        <end position="798"/>
    </location>
</feature>
<dbReference type="PANTHER" id="PTHR12461">
    <property type="entry name" value="HYPOXIA-INDUCIBLE FACTOR 1 ALPHA INHIBITOR-RELATED"/>
    <property type="match status" value="1"/>
</dbReference>
<feature type="region of interest" description="Disordered" evidence="1">
    <location>
        <begin position="629"/>
        <end position="991"/>
    </location>
</feature>
<feature type="region of interest" description="Disordered" evidence="1">
    <location>
        <begin position="17"/>
        <end position="36"/>
    </location>
</feature>
<sequence length="1223" mass="135095">MAAARNVQINLAELDDEEGVRPGQQRMQHKDHDWEGGGTRHYMDPIYLGYEPQPGDEILHVPSTISPEELWENFISKRRPVIIDGFPTDPEWQAHKWADLEHLRTLAGHATVKVEPIHPSFGHFGTGTTRKHTTFGEFLDVLQDPAEAGKWYLTTQYDSESGADSDGEDESDEESHSDSDEADLDSAPLSPEAKAARDDTAPQSKAKGAANRKRKRDSEAASAVLSPENGVPKSEEDIDEAEGADEDDDDSEELLSVILSDSDEAPDLDDVLPSPTHALVTEFPAQPKLMGGLILQQCNLWLGSSGIVQQNGTDSAQSGKAKQISHSPTTLPGKSSGLHHDFHDNLYALLSGQKRLLLFPPTAHRYLHPRGTVLRVHKNGLIIYEPRDHEIDRAVVENLVDSDSGYRSDDPDLEMLSFLRANERAHGKLRNLSIRPDGLTPLDAAKWRIRARARALALANERAAAETGEHRVHRDRRKGKGRQTKEQEEALLLLQEAKGKYALQKLIEETNDGDDDEIFSNDYASLISDINSDVHGNWDDEPMAQDEQQGFPELDIERLLNGRAEEEDDDEMDSDDLNGDAGENDDGSLDLMEDIFEQQKVAIMAAREKAETEEDRARETLRLRVLVERRQAVLEGREAASRERQRRVPGGDEDEELGRFDTEDEVSTTTNESESASPQSKEPVAPQPRQPKQKRKAQAARKELDKDDDDDSGGWGSGSDEDPEGWMMFDELEKEKRAREDAEEEGDSEEDSEGGVDEEDEEEDDSEDEGDDDGEEDDDDDEEDDDDDEEESEEEDSTAFEKASAGGHTNGSSSRRSVKVIKLTKPKPEVKAKATAESCGLVDYSDQEDAAEAEKGEDSNTTDQETELARALRLNGVDDSELAKTDVEAKSRGAAKRINGSKFGSKEEVDEDEDEDEDEDTEGDEFFDDDPDFKRMLAETEESEALLAELEMAQERDEPGLDRLPDFDDDIRRGRDANEKKDDSKEPSSFSLIKPHVLHAYYGFRSSTVPGETGPPASDAGSNGKKKKSGSKKGSKKGRKGDTDEFSIPDDELVPRAGCPRPLVADLKPGQCLYLPASWWHEVTSMSTPEHPFHCALNFWFHPPTNLVKTDEPQTKPKGKKGKGAAKAREEVDGRSSGGSAAAGGGSGAQSGTAAQGPSSANPYEDPEVWDEVRRTVANLVRRARRSFEARVRARSSDGEDGTALDSGSTATLAKESKRRRQG</sequence>
<feature type="region of interest" description="Disordered" evidence="1">
    <location>
        <begin position="465"/>
        <end position="486"/>
    </location>
</feature>
<evidence type="ECO:0000313" key="2">
    <source>
        <dbReference type="EMBL" id="KAE8258838.1"/>
    </source>
</evidence>
<organism evidence="2 3">
    <name type="scientific">Tilletia indica</name>
    <dbReference type="NCBI Taxonomy" id="43049"/>
    <lineage>
        <taxon>Eukaryota</taxon>
        <taxon>Fungi</taxon>
        <taxon>Dikarya</taxon>
        <taxon>Basidiomycota</taxon>
        <taxon>Ustilaginomycotina</taxon>
        <taxon>Exobasidiomycetes</taxon>
        <taxon>Tilletiales</taxon>
        <taxon>Tilletiaceae</taxon>
        <taxon>Tilletia</taxon>
    </lineage>
</organism>
<feature type="region of interest" description="Disordered" evidence="1">
    <location>
        <begin position="158"/>
        <end position="252"/>
    </location>
</feature>
<dbReference type="EMBL" id="LWDF02000055">
    <property type="protein sequence ID" value="KAE8258838.1"/>
    <property type="molecule type" value="Genomic_DNA"/>
</dbReference>
<feature type="compositionally biased region" description="Polar residues" evidence="1">
    <location>
        <begin position="667"/>
        <end position="680"/>
    </location>
</feature>
<reference evidence="2" key="1">
    <citation type="submission" date="2016-04" db="EMBL/GenBank/DDBJ databases">
        <authorList>
            <person name="Nguyen H.D."/>
            <person name="Samba Siva P."/>
            <person name="Cullis J."/>
            <person name="Levesque C.A."/>
            <person name="Hambleton S."/>
        </authorList>
    </citation>
    <scope>NUCLEOTIDE SEQUENCE</scope>
    <source>
        <strain evidence="2">DAOMC 236416</strain>
    </source>
</reference>
<feature type="compositionally biased region" description="Acidic residues" evidence="1">
    <location>
        <begin position="908"/>
        <end position="931"/>
    </location>
</feature>
<feature type="compositionally biased region" description="Acidic residues" evidence="1">
    <location>
        <begin position="651"/>
        <end position="666"/>
    </location>
</feature>
<dbReference type="InterPro" id="IPR041667">
    <property type="entry name" value="Cupin_8"/>
</dbReference>
<keyword evidence="3" id="KW-1185">Reference proteome</keyword>
<dbReference type="PANTHER" id="PTHR12461:SF100">
    <property type="entry name" value="JMJC DOMAIN-CONTAINING PROTEIN 4"/>
    <property type="match status" value="1"/>
</dbReference>
<feature type="compositionally biased region" description="Basic residues" evidence="1">
    <location>
        <begin position="1117"/>
        <end position="1126"/>
    </location>
</feature>
<feature type="compositionally biased region" description="Basic residues" evidence="1">
    <location>
        <begin position="1024"/>
        <end position="1039"/>
    </location>
</feature>
<dbReference type="SUPFAM" id="SSF51197">
    <property type="entry name" value="Clavaminate synthase-like"/>
    <property type="match status" value="2"/>
</dbReference>
<evidence type="ECO:0000256" key="1">
    <source>
        <dbReference type="SAM" id="MobiDB-lite"/>
    </source>
</evidence>
<dbReference type="AlphaFoldDB" id="A0A177TQJ1"/>
<feature type="region of interest" description="Disordered" evidence="1">
    <location>
        <begin position="1105"/>
        <end position="1223"/>
    </location>
</feature>
<feature type="compositionally biased region" description="Acidic residues" evidence="1">
    <location>
        <begin position="161"/>
        <end position="173"/>
    </location>
</feature>
<feature type="compositionally biased region" description="Low complexity" evidence="1">
    <location>
        <begin position="1150"/>
        <end position="1161"/>
    </location>
</feature>
<feature type="region of interest" description="Disordered" evidence="1">
    <location>
        <begin position="311"/>
        <end position="331"/>
    </location>
</feature>
<dbReference type="Pfam" id="PF13621">
    <property type="entry name" value="Cupin_8"/>
    <property type="match status" value="2"/>
</dbReference>
<evidence type="ECO:0000313" key="3">
    <source>
        <dbReference type="Proteomes" id="UP000077521"/>
    </source>
</evidence>
<dbReference type="PROSITE" id="PS51184">
    <property type="entry name" value="JMJC"/>
    <property type="match status" value="1"/>
</dbReference>
<dbReference type="InterPro" id="IPR014710">
    <property type="entry name" value="RmlC-like_jellyroll"/>
</dbReference>
<comment type="caution">
    <text evidence="2">The sequence shown here is derived from an EMBL/GenBank/DDBJ whole genome shotgun (WGS) entry which is preliminary data.</text>
</comment>
<feature type="compositionally biased region" description="Basic and acidic residues" evidence="1">
    <location>
        <begin position="1186"/>
        <end position="1198"/>
    </location>
</feature>
<dbReference type="Gene3D" id="2.60.120.10">
    <property type="entry name" value="Jelly Rolls"/>
    <property type="match status" value="1"/>
</dbReference>